<dbReference type="GO" id="GO:0003984">
    <property type="term" value="F:acetolactate synthase activity"/>
    <property type="evidence" value="ECO:0007669"/>
    <property type="project" value="TreeGrafter"/>
</dbReference>
<dbReference type="GO" id="GO:0005948">
    <property type="term" value="C:acetolactate synthase complex"/>
    <property type="evidence" value="ECO:0007669"/>
    <property type="project" value="TreeGrafter"/>
</dbReference>
<evidence type="ECO:0000256" key="4">
    <source>
        <dbReference type="RuleBase" id="RU362132"/>
    </source>
</evidence>
<evidence type="ECO:0000313" key="9">
    <source>
        <dbReference type="Proteomes" id="UP000321749"/>
    </source>
</evidence>
<evidence type="ECO:0000256" key="1">
    <source>
        <dbReference type="ARBA" id="ARBA00001964"/>
    </source>
</evidence>
<dbReference type="Gene3D" id="3.40.50.1220">
    <property type="entry name" value="TPP-binding domain"/>
    <property type="match status" value="1"/>
</dbReference>
<gene>
    <name evidence="8" type="primary">ilvB</name>
    <name evidence="8" type="ORF">ABA31_19870</name>
</gene>
<dbReference type="Pfam" id="PF00205">
    <property type="entry name" value="TPP_enzyme_M"/>
    <property type="match status" value="1"/>
</dbReference>
<dbReference type="RefSeq" id="WP_146795101.1">
    <property type="nucleotide sequence ID" value="NZ_BJUU01000012.1"/>
</dbReference>
<dbReference type="Proteomes" id="UP000321749">
    <property type="component" value="Unassembled WGS sequence"/>
</dbReference>
<dbReference type="InterPro" id="IPR045229">
    <property type="entry name" value="TPP_enz"/>
</dbReference>
<dbReference type="PANTHER" id="PTHR18968:SF13">
    <property type="entry name" value="ACETOLACTATE SYNTHASE CATALYTIC SUBUNIT, MITOCHONDRIAL"/>
    <property type="match status" value="1"/>
</dbReference>
<evidence type="ECO:0000259" key="7">
    <source>
        <dbReference type="Pfam" id="PF02776"/>
    </source>
</evidence>
<comment type="similarity">
    <text evidence="2 4">Belongs to the TPP enzyme family.</text>
</comment>
<dbReference type="GO" id="GO:0009099">
    <property type="term" value="P:L-valine biosynthetic process"/>
    <property type="evidence" value="ECO:0007669"/>
    <property type="project" value="TreeGrafter"/>
</dbReference>
<protein>
    <submittedName>
        <fullName evidence="8">Acetolactate synthase I/II/III large subunit</fullName>
    </submittedName>
</protein>
<dbReference type="CDD" id="cd07035">
    <property type="entry name" value="TPP_PYR_POX_like"/>
    <property type="match status" value="1"/>
</dbReference>
<dbReference type="InterPro" id="IPR012000">
    <property type="entry name" value="Thiamin_PyroP_enz_cen_dom"/>
</dbReference>
<dbReference type="InterPro" id="IPR000399">
    <property type="entry name" value="TPP-bd_CS"/>
</dbReference>
<evidence type="ECO:0000256" key="2">
    <source>
        <dbReference type="ARBA" id="ARBA00007812"/>
    </source>
</evidence>
<keyword evidence="3 4" id="KW-0786">Thiamine pyrophosphate</keyword>
<dbReference type="GO" id="GO:0030976">
    <property type="term" value="F:thiamine pyrophosphate binding"/>
    <property type="evidence" value="ECO:0007669"/>
    <property type="project" value="InterPro"/>
</dbReference>
<dbReference type="GO" id="GO:0009097">
    <property type="term" value="P:isoleucine biosynthetic process"/>
    <property type="evidence" value="ECO:0007669"/>
    <property type="project" value="TreeGrafter"/>
</dbReference>
<dbReference type="Pfam" id="PF02776">
    <property type="entry name" value="TPP_enzyme_N"/>
    <property type="match status" value="1"/>
</dbReference>
<name>A0AA87RHV2_9MICO</name>
<feature type="domain" description="Thiamine pyrophosphate enzyme N-terminal TPP-binding" evidence="7">
    <location>
        <begin position="7"/>
        <end position="107"/>
    </location>
</feature>
<evidence type="ECO:0000256" key="3">
    <source>
        <dbReference type="ARBA" id="ARBA00023052"/>
    </source>
</evidence>
<evidence type="ECO:0000313" key="8">
    <source>
        <dbReference type="EMBL" id="GEK80636.1"/>
    </source>
</evidence>
<dbReference type="GO" id="GO:0000287">
    <property type="term" value="F:magnesium ion binding"/>
    <property type="evidence" value="ECO:0007669"/>
    <property type="project" value="InterPro"/>
</dbReference>
<dbReference type="InterPro" id="IPR012001">
    <property type="entry name" value="Thiamin_PyroP_enz_TPP-bd_dom"/>
</dbReference>
<evidence type="ECO:0000259" key="6">
    <source>
        <dbReference type="Pfam" id="PF02775"/>
    </source>
</evidence>
<dbReference type="InterPro" id="IPR011766">
    <property type="entry name" value="TPP_enzyme_TPP-bd"/>
</dbReference>
<feature type="domain" description="Thiamine pyrophosphate enzyme central" evidence="5">
    <location>
        <begin position="194"/>
        <end position="326"/>
    </location>
</feature>
<organism evidence="8 9">
    <name type="scientific">Agrococcus baldri</name>
    <dbReference type="NCBI Taxonomy" id="153730"/>
    <lineage>
        <taxon>Bacteria</taxon>
        <taxon>Bacillati</taxon>
        <taxon>Actinomycetota</taxon>
        <taxon>Actinomycetes</taxon>
        <taxon>Micrococcales</taxon>
        <taxon>Microbacteriaceae</taxon>
        <taxon>Agrococcus</taxon>
    </lineage>
</organism>
<dbReference type="SUPFAM" id="SSF52518">
    <property type="entry name" value="Thiamin diphosphate-binding fold (THDP-binding)"/>
    <property type="match status" value="2"/>
</dbReference>
<dbReference type="InterPro" id="IPR029061">
    <property type="entry name" value="THDP-binding"/>
</dbReference>
<dbReference type="InterPro" id="IPR029035">
    <property type="entry name" value="DHS-like_NAD/FAD-binding_dom"/>
</dbReference>
<dbReference type="PROSITE" id="PS00187">
    <property type="entry name" value="TPP_ENZYMES"/>
    <property type="match status" value="1"/>
</dbReference>
<accession>A0AA87RHV2</accession>
<dbReference type="PANTHER" id="PTHR18968">
    <property type="entry name" value="THIAMINE PYROPHOSPHATE ENZYMES"/>
    <property type="match status" value="1"/>
</dbReference>
<dbReference type="SUPFAM" id="SSF52467">
    <property type="entry name" value="DHS-like NAD/FAD-binding domain"/>
    <property type="match status" value="1"/>
</dbReference>
<dbReference type="EMBL" id="BJUU01000012">
    <property type="protein sequence ID" value="GEK80636.1"/>
    <property type="molecule type" value="Genomic_DNA"/>
</dbReference>
<comment type="cofactor">
    <cofactor evidence="1">
        <name>thiamine diphosphate</name>
        <dbReference type="ChEBI" id="CHEBI:58937"/>
    </cofactor>
</comment>
<proteinExistence type="inferred from homology"/>
<dbReference type="Pfam" id="PF02775">
    <property type="entry name" value="TPP_enzyme_C"/>
    <property type="match status" value="1"/>
</dbReference>
<feature type="domain" description="Thiamine pyrophosphate enzyme TPP-binding" evidence="6">
    <location>
        <begin position="398"/>
        <end position="534"/>
    </location>
</feature>
<dbReference type="CDD" id="cd00568">
    <property type="entry name" value="TPP_enzymes"/>
    <property type="match status" value="1"/>
</dbReference>
<comment type="caution">
    <text evidence="8">The sequence shown here is derived from an EMBL/GenBank/DDBJ whole genome shotgun (WGS) entry which is preliminary data.</text>
</comment>
<dbReference type="GO" id="GO:0050660">
    <property type="term" value="F:flavin adenine dinucleotide binding"/>
    <property type="evidence" value="ECO:0007669"/>
    <property type="project" value="TreeGrafter"/>
</dbReference>
<dbReference type="Gene3D" id="3.40.50.970">
    <property type="match status" value="2"/>
</dbReference>
<evidence type="ECO:0000259" key="5">
    <source>
        <dbReference type="Pfam" id="PF00205"/>
    </source>
</evidence>
<keyword evidence="9" id="KW-1185">Reference proteome</keyword>
<sequence length="570" mass="58486">MSDASLTVSSAIAAELEQHAADVFALMGNGNAWFLDAVVRRGAMRLTAVRHEAATVAAADASYRASGRLAVASTTYGPGYTNAITPLAEAALARVPLVLVVGDQPVAGPRPWDVDQAGIATAVGAVTIVAGRADARAAARRAVETALAERRPVVLAIPYDIAHAALEGDGADAAAAAALPAPETPFVTIDAEQLAEVAEVLTRARRPLLLAGRGAHLAAAAEPLRALASRVGARTASSALGSGIFAPDHRHLGICGGFASDRAAAAIEQADAVVVFGAGLNPFQTRFGDAFAADARVVQVDLLPEATNPRVDELVRGDARLVAEALLALVGDGAAAEADAADAAGDAGWAEAGFGDVTGVHLEREPGDAAAPDGRLDPRSLFHALERILPADRVIVQDGGHFIGWGPTHLSVADPERLLMVGTAFQTIGLGFPSAVGAAVARPESTLVLISGDGGALMGLADLESVVRTARRGVVVIVNDAAYGAEVHQYAVRGVAEEPMLIEQVDFAALGRGLGATGVVIETLDDLQQLEQWLAAGEDGVFVADCRVSREVVAPYIVEIREAAMRAASR</sequence>
<reference evidence="8 9" key="1">
    <citation type="submission" date="2019-07" db="EMBL/GenBank/DDBJ databases">
        <title>Whole genome shotgun sequence of Agrococcus baldri NBRC 103055.</title>
        <authorList>
            <person name="Hosoyama A."/>
            <person name="Uohara A."/>
            <person name="Ohji S."/>
            <person name="Ichikawa N."/>
        </authorList>
    </citation>
    <scope>NUCLEOTIDE SEQUENCE [LARGE SCALE GENOMIC DNA]</scope>
    <source>
        <strain evidence="8 9">NBRC 103055</strain>
    </source>
</reference>
<dbReference type="AlphaFoldDB" id="A0AA87RHV2"/>